<proteinExistence type="predicted"/>
<accession>A0A7R9EM20</accession>
<name>A0A7R9EM20_9NEOP</name>
<sequence length="218" mass="25027">MDYNAQTSFLANNVVEVVEPKRRSVVEEAVSPRIGKVELEEVNPHLRGGRVENHLGKITPSSPDRDSNLDCPVLSTRALHDKRVRNIKKPKLRVQPKNKAADFCEITKILSLFEEPVPAAFIRQVQAARRERTEWQEQAFSYFVDEWQALALLFWSWPSHSLVTDLDNPSGPPVVSVTSTLIDTYFRFQLQLHFKPSTFHLEDLEVPEELNLPMLEKV</sequence>
<evidence type="ECO:0000313" key="2">
    <source>
        <dbReference type="EMBL" id="CAD7435468.1"/>
    </source>
</evidence>
<evidence type="ECO:0000256" key="1">
    <source>
        <dbReference type="SAM" id="MobiDB-lite"/>
    </source>
</evidence>
<organism evidence="2">
    <name type="scientific">Timema monikensis</name>
    <dbReference type="NCBI Taxonomy" id="170555"/>
    <lineage>
        <taxon>Eukaryota</taxon>
        <taxon>Metazoa</taxon>
        <taxon>Ecdysozoa</taxon>
        <taxon>Arthropoda</taxon>
        <taxon>Hexapoda</taxon>
        <taxon>Insecta</taxon>
        <taxon>Pterygota</taxon>
        <taxon>Neoptera</taxon>
        <taxon>Polyneoptera</taxon>
        <taxon>Phasmatodea</taxon>
        <taxon>Timematodea</taxon>
        <taxon>Timematoidea</taxon>
        <taxon>Timematidae</taxon>
        <taxon>Timema</taxon>
    </lineage>
</organism>
<dbReference type="AlphaFoldDB" id="A0A7R9EM20"/>
<protein>
    <submittedName>
        <fullName evidence="2">Uncharacterized protein</fullName>
    </submittedName>
</protein>
<feature type="region of interest" description="Disordered" evidence="1">
    <location>
        <begin position="50"/>
        <end position="69"/>
    </location>
</feature>
<dbReference type="EMBL" id="OB800312">
    <property type="protein sequence ID" value="CAD7435468.1"/>
    <property type="molecule type" value="Genomic_DNA"/>
</dbReference>
<gene>
    <name evidence="2" type="ORF">TMSB3V08_LOCUS12114</name>
</gene>
<reference evidence="2" key="1">
    <citation type="submission" date="2020-11" db="EMBL/GenBank/DDBJ databases">
        <authorList>
            <person name="Tran Van P."/>
        </authorList>
    </citation>
    <scope>NUCLEOTIDE SEQUENCE</scope>
</reference>